<reference evidence="2 3" key="1">
    <citation type="submission" date="2024-08" db="EMBL/GenBank/DDBJ databases">
        <authorList>
            <person name="Cucini C."/>
            <person name="Frati F."/>
        </authorList>
    </citation>
    <scope>NUCLEOTIDE SEQUENCE [LARGE SCALE GENOMIC DNA]</scope>
</reference>
<dbReference type="InterPro" id="IPR014044">
    <property type="entry name" value="CAP_dom"/>
</dbReference>
<accession>A0ABP1R5X3</accession>
<sequence length="309" mass="35788">MAQKAAQAMCWVEKAIPPPPVDLGQGNKLLCFDDCYAYQMDFLKNEYDDFEGDVKEIAESIKEKMTKYFPEYSKCIQFLDEPEKSPDVDYSTLLEDADGGEYPFRGFAHCLLEMVEKLKGNETLEKVKERWQSPKSVEQTMLDRQNEFRAYRGVPPFTLDPELTKRASNWAEHMSDQHRWHSDIHSRYMSVVKPDDPDLILDGSPIGETVSLEVAVGMSPQDRAISVVDLWYNEWGFYRWPYYNGKNVKFEKIRCFTQTVWKSSTKVGYGVSYRNATDDFVIVAFYHPAGNIVTEDFAEFKENVLPVIH</sequence>
<dbReference type="Pfam" id="PF00188">
    <property type="entry name" value="CAP"/>
    <property type="match status" value="1"/>
</dbReference>
<dbReference type="Proteomes" id="UP001642540">
    <property type="component" value="Unassembled WGS sequence"/>
</dbReference>
<dbReference type="SUPFAM" id="SSF55797">
    <property type="entry name" value="PR-1-like"/>
    <property type="match status" value="1"/>
</dbReference>
<dbReference type="EMBL" id="CAXLJM020000065">
    <property type="protein sequence ID" value="CAL8120962.1"/>
    <property type="molecule type" value="Genomic_DNA"/>
</dbReference>
<dbReference type="PANTHER" id="PTHR10334">
    <property type="entry name" value="CYSTEINE-RICH SECRETORY PROTEIN-RELATED"/>
    <property type="match status" value="1"/>
</dbReference>
<name>A0ABP1R5X3_9HEXA</name>
<keyword evidence="3" id="KW-1185">Reference proteome</keyword>
<organism evidence="2 3">
    <name type="scientific">Orchesella dallaii</name>
    <dbReference type="NCBI Taxonomy" id="48710"/>
    <lineage>
        <taxon>Eukaryota</taxon>
        <taxon>Metazoa</taxon>
        <taxon>Ecdysozoa</taxon>
        <taxon>Arthropoda</taxon>
        <taxon>Hexapoda</taxon>
        <taxon>Collembola</taxon>
        <taxon>Entomobryomorpha</taxon>
        <taxon>Entomobryoidea</taxon>
        <taxon>Orchesellidae</taxon>
        <taxon>Orchesellinae</taxon>
        <taxon>Orchesella</taxon>
    </lineage>
</organism>
<dbReference type="SMART" id="SM00198">
    <property type="entry name" value="SCP"/>
    <property type="match status" value="1"/>
</dbReference>
<feature type="domain" description="SCP" evidence="1">
    <location>
        <begin position="136"/>
        <end position="294"/>
    </location>
</feature>
<dbReference type="Gene3D" id="3.40.33.10">
    <property type="entry name" value="CAP"/>
    <property type="match status" value="1"/>
</dbReference>
<evidence type="ECO:0000313" key="3">
    <source>
        <dbReference type="Proteomes" id="UP001642540"/>
    </source>
</evidence>
<evidence type="ECO:0000259" key="1">
    <source>
        <dbReference type="SMART" id="SM00198"/>
    </source>
</evidence>
<protein>
    <recommendedName>
        <fullName evidence="1">SCP domain-containing protein</fullName>
    </recommendedName>
</protein>
<dbReference type="InterPro" id="IPR001283">
    <property type="entry name" value="CRISP-related"/>
</dbReference>
<proteinExistence type="predicted"/>
<comment type="caution">
    <text evidence="2">The sequence shown here is derived from an EMBL/GenBank/DDBJ whole genome shotgun (WGS) entry which is preliminary data.</text>
</comment>
<dbReference type="InterPro" id="IPR035940">
    <property type="entry name" value="CAP_sf"/>
</dbReference>
<evidence type="ECO:0000313" key="2">
    <source>
        <dbReference type="EMBL" id="CAL8120962.1"/>
    </source>
</evidence>
<gene>
    <name evidence="2" type="ORF">ODALV1_LOCUS19154</name>
</gene>